<dbReference type="Gene3D" id="3.30.1950.10">
    <property type="entry name" value="wza like domain"/>
    <property type="match status" value="1"/>
</dbReference>
<evidence type="ECO:0000313" key="19">
    <source>
        <dbReference type="Proteomes" id="UP000603141"/>
    </source>
</evidence>
<dbReference type="InterPro" id="IPR049712">
    <property type="entry name" value="Poly_export"/>
</dbReference>
<dbReference type="Pfam" id="PF02563">
    <property type="entry name" value="Poly_export"/>
    <property type="match status" value="1"/>
</dbReference>
<dbReference type="RefSeq" id="WP_200270781.1">
    <property type="nucleotide sequence ID" value="NZ_JAENIJ010000017.1"/>
</dbReference>
<evidence type="ECO:0000313" key="18">
    <source>
        <dbReference type="EMBL" id="MBK1883045.1"/>
    </source>
</evidence>
<keyword evidence="3" id="KW-0813">Transport</keyword>
<evidence type="ECO:0000256" key="5">
    <source>
        <dbReference type="ARBA" id="ARBA00022597"/>
    </source>
</evidence>
<dbReference type="GO" id="GO:0015159">
    <property type="term" value="F:polysaccharide transmembrane transporter activity"/>
    <property type="evidence" value="ECO:0007669"/>
    <property type="project" value="InterPro"/>
</dbReference>
<keyword evidence="6" id="KW-0812">Transmembrane</keyword>
<comment type="caution">
    <text evidence="18">The sequence shown here is derived from an EMBL/GenBank/DDBJ whole genome shotgun (WGS) entry which is preliminary data.</text>
</comment>
<keyword evidence="13" id="KW-0998">Cell outer membrane</keyword>
<dbReference type="Pfam" id="PF10531">
    <property type="entry name" value="SLBB"/>
    <property type="match status" value="1"/>
</dbReference>
<reference evidence="18" key="1">
    <citation type="submission" date="2021-01" db="EMBL/GenBank/DDBJ databases">
        <title>Modified the classification status of verrucomicrobia.</title>
        <authorList>
            <person name="Feng X."/>
        </authorList>
    </citation>
    <scope>NUCLEOTIDE SEQUENCE</scope>
    <source>
        <strain evidence="18">KCTC 22041</strain>
    </source>
</reference>
<dbReference type="Pfam" id="PF22461">
    <property type="entry name" value="SLBB_2"/>
    <property type="match status" value="1"/>
</dbReference>
<dbReference type="GO" id="GO:0006811">
    <property type="term" value="P:monoatomic ion transport"/>
    <property type="evidence" value="ECO:0007669"/>
    <property type="project" value="UniProtKB-KW"/>
</dbReference>
<sequence>MAENISLFTSIQAKTAGSAIFNHLSNDHLMKSFTLLSLLIISWLLPNTSKAQDDDSSYIIRPNDTINLLVYEEPDLSVQVTVLKTGEAAFPLIESVKIGGLSMEAATKKIKDLYAKDFLVEPRITLTVDKYATDYISVLGAVKQPGQIPIPLSGNLDLGSAVATAQGLLATADQDNIQLIRASGSTSTYSLSQIQGSAGRTKLYSGDRVIVNESRFVNQYVRVLGQVKKPGAVEFPVDGKLDLVSAIAMAGGLTDLAKDSKIRISRGNRIQEVDFRDYTEKEGTKPYYLQPDDIITVPQRIF</sequence>
<protein>
    <submittedName>
        <fullName evidence="18">SLBB domain-containing protein</fullName>
    </submittedName>
</protein>
<evidence type="ECO:0000256" key="4">
    <source>
        <dbReference type="ARBA" id="ARBA00022452"/>
    </source>
</evidence>
<dbReference type="PANTHER" id="PTHR33619:SF3">
    <property type="entry name" value="POLYSACCHARIDE EXPORT PROTEIN GFCE-RELATED"/>
    <property type="match status" value="1"/>
</dbReference>
<proteinExistence type="inferred from homology"/>
<evidence type="ECO:0000256" key="8">
    <source>
        <dbReference type="ARBA" id="ARBA00023047"/>
    </source>
</evidence>
<keyword evidence="7" id="KW-0732">Signal</keyword>
<evidence type="ECO:0000256" key="10">
    <source>
        <dbReference type="ARBA" id="ARBA00023114"/>
    </source>
</evidence>
<accession>A0A934S4M1</accession>
<evidence type="ECO:0000256" key="14">
    <source>
        <dbReference type="ARBA" id="ARBA00023288"/>
    </source>
</evidence>
<evidence type="ECO:0000256" key="13">
    <source>
        <dbReference type="ARBA" id="ARBA00023237"/>
    </source>
</evidence>
<keyword evidence="19" id="KW-1185">Reference proteome</keyword>
<evidence type="ECO:0000256" key="2">
    <source>
        <dbReference type="ARBA" id="ARBA00009450"/>
    </source>
</evidence>
<evidence type="ECO:0000259" key="17">
    <source>
        <dbReference type="Pfam" id="PF22461"/>
    </source>
</evidence>
<evidence type="ECO:0000256" key="3">
    <source>
        <dbReference type="ARBA" id="ARBA00022448"/>
    </source>
</evidence>
<evidence type="ECO:0000256" key="9">
    <source>
        <dbReference type="ARBA" id="ARBA00023065"/>
    </source>
</evidence>
<dbReference type="InterPro" id="IPR019554">
    <property type="entry name" value="Soluble_ligand-bd"/>
</dbReference>
<organism evidence="18 19">
    <name type="scientific">Luteolibacter pohnpeiensis</name>
    <dbReference type="NCBI Taxonomy" id="454153"/>
    <lineage>
        <taxon>Bacteria</taxon>
        <taxon>Pseudomonadati</taxon>
        <taxon>Verrucomicrobiota</taxon>
        <taxon>Verrucomicrobiia</taxon>
        <taxon>Verrucomicrobiales</taxon>
        <taxon>Verrucomicrobiaceae</taxon>
        <taxon>Luteolibacter</taxon>
    </lineage>
</organism>
<evidence type="ECO:0000256" key="11">
    <source>
        <dbReference type="ARBA" id="ARBA00023136"/>
    </source>
</evidence>
<keyword evidence="14" id="KW-0449">Lipoprotein</keyword>
<feature type="domain" description="SLBB" evidence="17">
    <location>
        <begin position="136"/>
        <end position="211"/>
    </location>
</feature>
<keyword evidence="12" id="KW-0564">Palmitate</keyword>
<name>A0A934S4M1_9BACT</name>
<keyword evidence="5" id="KW-0762">Sugar transport</keyword>
<dbReference type="InterPro" id="IPR003715">
    <property type="entry name" value="Poly_export_N"/>
</dbReference>
<evidence type="ECO:0000256" key="12">
    <source>
        <dbReference type="ARBA" id="ARBA00023139"/>
    </source>
</evidence>
<dbReference type="GO" id="GO:0046930">
    <property type="term" value="C:pore complex"/>
    <property type="evidence" value="ECO:0007669"/>
    <property type="project" value="UniProtKB-KW"/>
</dbReference>
<evidence type="ECO:0000259" key="15">
    <source>
        <dbReference type="Pfam" id="PF02563"/>
    </source>
</evidence>
<keyword evidence="9" id="KW-0406">Ion transport</keyword>
<evidence type="ECO:0000256" key="6">
    <source>
        <dbReference type="ARBA" id="ARBA00022692"/>
    </source>
</evidence>
<keyword evidence="4" id="KW-1134">Transmembrane beta strand</keyword>
<gene>
    <name evidence="18" type="ORF">JIN85_11505</name>
</gene>
<evidence type="ECO:0000256" key="7">
    <source>
        <dbReference type="ARBA" id="ARBA00022729"/>
    </source>
</evidence>
<dbReference type="EMBL" id="JAENIJ010000017">
    <property type="protein sequence ID" value="MBK1883045.1"/>
    <property type="molecule type" value="Genomic_DNA"/>
</dbReference>
<keyword evidence="11" id="KW-0472">Membrane</keyword>
<dbReference type="InterPro" id="IPR054765">
    <property type="entry name" value="SLBB_dom"/>
</dbReference>
<dbReference type="Proteomes" id="UP000603141">
    <property type="component" value="Unassembled WGS sequence"/>
</dbReference>
<feature type="domain" description="Polysaccharide export protein N-terminal" evidence="15">
    <location>
        <begin position="54"/>
        <end position="128"/>
    </location>
</feature>
<dbReference type="AlphaFoldDB" id="A0A934S4M1"/>
<dbReference type="PANTHER" id="PTHR33619">
    <property type="entry name" value="POLYSACCHARIDE EXPORT PROTEIN GFCE-RELATED"/>
    <property type="match status" value="1"/>
</dbReference>
<evidence type="ECO:0000256" key="1">
    <source>
        <dbReference type="ARBA" id="ARBA00004571"/>
    </source>
</evidence>
<dbReference type="GO" id="GO:0015288">
    <property type="term" value="F:porin activity"/>
    <property type="evidence" value="ECO:0007669"/>
    <property type="project" value="UniProtKB-KW"/>
</dbReference>
<dbReference type="Gene3D" id="3.10.560.10">
    <property type="entry name" value="Outer membrane lipoprotein wza domain like"/>
    <property type="match status" value="2"/>
</dbReference>
<keyword evidence="8" id="KW-0625">Polysaccharide transport</keyword>
<dbReference type="GO" id="GO:0009279">
    <property type="term" value="C:cell outer membrane"/>
    <property type="evidence" value="ECO:0007669"/>
    <property type="project" value="UniProtKB-SubCell"/>
</dbReference>
<comment type="subcellular location">
    <subcellularLocation>
        <location evidence="1">Cell outer membrane</location>
        <topology evidence="1">Multi-pass membrane protein</topology>
    </subcellularLocation>
</comment>
<feature type="domain" description="Soluble ligand binding" evidence="16">
    <location>
        <begin position="220"/>
        <end position="269"/>
    </location>
</feature>
<keyword evidence="10" id="KW-0626">Porin</keyword>
<evidence type="ECO:0000259" key="16">
    <source>
        <dbReference type="Pfam" id="PF10531"/>
    </source>
</evidence>
<comment type="similarity">
    <text evidence="2">Belongs to the BexD/CtrA/VexA family.</text>
</comment>